<sequence length="102" mass="12168">NYNHKITFMTTNAANVHKIPRFYGIQYIIRNNFRIARANEMLRKHVEVSVKQGYKNIDLLDIFSTSQPIWEYSRDVVHYNSSVYNVHARLVLDKLIAWLEKQ</sequence>
<dbReference type="OrthoDB" id="2317628at2759"/>
<feature type="non-terminal residue" evidence="1">
    <location>
        <position position="102"/>
    </location>
</feature>
<proteinExistence type="predicted"/>
<gene>
    <name evidence="1" type="ORF">AMORRO_LOCUS16627</name>
</gene>
<keyword evidence="2" id="KW-1185">Reference proteome</keyword>
<dbReference type="Proteomes" id="UP000789342">
    <property type="component" value="Unassembled WGS sequence"/>
</dbReference>
<feature type="non-terminal residue" evidence="1">
    <location>
        <position position="1"/>
    </location>
</feature>
<accession>A0A9N9JAN5</accession>
<protein>
    <submittedName>
        <fullName evidence="1">9982_t:CDS:1</fullName>
    </submittedName>
</protein>
<dbReference type="EMBL" id="CAJVPV010046911">
    <property type="protein sequence ID" value="CAG8771634.1"/>
    <property type="molecule type" value="Genomic_DNA"/>
</dbReference>
<reference evidence="1" key="1">
    <citation type="submission" date="2021-06" db="EMBL/GenBank/DDBJ databases">
        <authorList>
            <person name="Kallberg Y."/>
            <person name="Tangrot J."/>
            <person name="Rosling A."/>
        </authorList>
    </citation>
    <scope>NUCLEOTIDE SEQUENCE</scope>
    <source>
        <strain evidence="1">CL551</strain>
    </source>
</reference>
<comment type="caution">
    <text evidence="1">The sequence shown here is derived from an EMBL/GenBank/DDBJ whole genome shotgun (WGS) entry which is preliminary data.</text>
</comment>
<dbReference type="AlphaFoldDB" id="A0A9N9JAN5"/>
<evidence type="ECO:0000313" key="1">
    <source>
        <dbReference type="EMBL" id="CAG8771634.1"/>
    </source>
</evidence>
<organism evidence="1 2">
    <name type="scientific">Acaulospora morrowiae</name>
    <dbReference type="NCBI Taxonomy" id="94023"/>
    <lineage>
        <taxon>Eukaryota</taxon>
        <taxon>Fungi</taxon>
        <taxon>Fungi incertae sedis</taxon>
        <taxon>Mucoromycota</taxon>
        <taxon>Glomeromycotina</taxon>
        <taxon>Glomeromycetes</taxon>
        <taxon>Diversisporales</taxon>
        <taxon>Acaulosporaceae</taxon>
        <taxon>Acaulospora</taxon>
    </lineage>
</organism>
<evidence type="ECO:0000313" key="2">
    <source>
        <dbReference type="Proteomes" id="UP000789342"/>
    </source>
</evidence>
<dbReference type="SUPFAM" id="SSF52266">
    <property type="entry name" value="SGNH hydrolase"/>
    <property type="match status" value="1"/>
</dbReference>
<name>A0A9N9JAN5_9GLOM</name>